<keyword evidence="5 7" id="KW-0472">Membrane</keyword>
<evidence type="ECO:0000256" key="6">
    <source>
        <dbReference type="SAM" id="MobiDB-lite"/>
    </source>
</evidence>
<evidence type="ECO:0000256" key="5">
    <source>
        <dbReference type="ARBA" id="ARBA00023136"/>
    </source>
</evidence>
<dbReference type="InterPro" id="IPR017039">
    <property type="entry name" value="Virul_fac_BrkB"/>
</dbReference>
<evidence type="ECO:0000256" key="4">
    <source>
        <dbReference type="ARBA" id="ARBA00022989"/>
    </source>
</evidence>
<keyword evidence="3 7" id="KW-0812">Transmembrane</keyword>
<name>A0A1E2S2H4_9HYPH</name>
<organism evidence="8 9">
    <name type="scientific">Methyloligella halotolerans</name>
    <dbReference type="NCBI Taxonomy" id="1177755"/>
    <lineage>
        <taxon>Bacteria</taxon>
        <taxon>Pseudomonadati</taxon>
        <taxon>Pseudomonadota</taxon>
        <taxon>Alphaproteobacteria</taxon>
        <taxon>Hyphomicrobiales</taxon>
        <taxon>Hyphomicrobiaceae</taxon>
        <taxon>Methyloligella</taxon>
    </lineage>
</organism>
<dbReference type="GO" id="GO:0005886">
    <property type="term" value="C:plasma membrane"/>
    <property type="evidence" value="ECO:0007669"/>
    <property type="project" value="UniProtKB-SubCell"/>
</dbReference>
<keyword evidence="9" id="KW-1185">Reference proteome</keyword>
<dbReference type="Pfam" id="PF03631">
    <property type="entry name" value="Virul_fac_BrkB"/>
    <property type="match status" value="1"/>
</dbReference>
<dbReference type="Proteomes" id="UP000095087">
    <property type="component" value="Unassembled WGS sequence"/>
</dbReference>
<feature type="transmembrane region" description="Helical" evidence="7">
    <location>
        <begin position="276"/>
        <end position="297"/>
    </location>
</feature>
<dbReference type="RefSeq" id="WP_069093873.1">
    <property type="nucleotide sequence ID" value="NZ_MASI01000001.1"/>
</dbReference>
<dbReference type="PANTHER" id="PTHR30213:SF0">
    <property type="entry name" value="UPF0761 MEMBRANE PROTEIN YIHY"/>
    <property type="match status" value="1"/>
</dbReference>
<feature type="transmembrane region" description="Helical" evidence="7">
    <location>
        <begin position="209"/>
        <end position="227"/>
    </location>
</feature>
<accession>A0A1E2S2H4</accession>
<dbReference type="EMBL" id="MASI01000001">
    <property type="protein sequence ID" value="ODA68612.1"/>
    <property type="molecule type" value="Genomic_DNA"/>
</dbReference>
<dbReference type="PANTHER" id="PTHR30213">
    <property type="entry name" value="INNER MEMBRANE PROTEIN YHJD"/>
    <property type="match status" value="1"/>
</dbReference>
<feature type="transmembrane region" description="Helical" evidence="7">
    <location>
        <begin position="166"/>
        <end position="189"/>
    </location>
</feature>
<dbReference type="PATRIC" id="fig|1177755.3.peg.439"/>
<evidence type="ECO:0000313" key="8">
    <source>
        <dbReference type="EMBL" id="ODA68612.1"/>
    </source>
</evidence>
<dbReference type="OrthoDB" id="9781030at2"/>
<evidence type="ECO:0000313" key="9">
    <source>
        <dbReference type="Proteomes" id="UP000095087"/>
    </source>
</evidence>
<feature type="transmembrane region" description="Helical" evidence="7">
    <location>
        <begin position="239"/>
        <end position="264"/>
    </location>
</feature>
<reference evidence="8 9" key="1">
    <citation type="submission" date="2016-07" db="EMBL/GenBank/DDBJ databases">
        <title>Draft genome sequence of Methyloligella halotolerans C2T (VKM B-2706T=CCUG 61687T=DSM 25045T), a halotolerant polyhydroxybutyrate accumulating methylotroph.</title>
        <authorList>
            <person name="Vasilenko O.V."/>
            <person name="Doronina N.V."/>
            <person name="Poroshina M.N."/>
            <person name="Tarlachkov S.V."/>
            <person name="Trotsenko Y.A."/>
        </authorList>
    </citation>
    <scope>NUCLEOTIDE SEQUENCE [LARGE SCALE GENOMIC DNA]</scope>
    <source>
        <strain evidence="8 9">VKM B-2706</strain>
    </source>
</reference>
<keyword evidence="2" id="KW-1003">Cell membrane</keyword>
<evidence type="ECO:0000256" key="3">
    <source>
        <dbReference type="ARBA" id="ARBA00022692"/>
    </source>
</evidence>
<keyword evidence="4 7" id="KW-1133">Transmembrane helix</keyword>
<protein>
    <submittedName>
        <fullName evidence="8">Uncharacterized protein</fullName>
    </submittedName>
</protein>
<dbReference type="PIRSF" id="PIRSF035875">
    <property type="entry name" value="RNase_BN"/>
    <property type="match status" value="1"/>
</dbReference>
<gene>
    <name evidence="8" type="ORF">A7A08_00442</name>
</gene>
<evidence type="ECO:0000256" key="2">
    <source>
        <dbReference type="ARBA" id="ARBA00022475"/>
    </source>
</evidence>
<evidence type="ECO:0000256" key="7">
    <source>
        <dbReference type="SAM" id="Phobius"/>
    </source>
</evidence>
<proteinExistence type="predicted"/>
<feature type="region of interest" description="Disordered" evidence="6">
    <location>
        <begin position="1"/>
        <end position="21"/>
    </location>
</feature>
<evidence type="ECO:0000256" key="1">
    <source>
        <dbReference type="ARBA" id="ARBA00004651"/>
    </source>
</evidence>
<feature type="transmembrane region" description="Helical" evidence="7">
    <location>
        <begin position="134"/>
        <end position="154"/>
    </location>
</feature>
<sequence>MSTDTATAEEQPDDDKPPEEADVYGRHARVPTQIPLIGWIQIAHRVWRESGRDNLSVVSAGCAFYALFAIFPALSGLISLYGLMASPATVEQHFSILDALLPQQAYAMVEEQIHRLATASGQSLGYSLALSLGIAFWSTNLAAQAMFAALNIAYEEEERRSLLQYYFGASVFAVVGILGGLLMLLAIIYVPNWMEFLGFSDLFEQVIRIARWPFLAVVTLLILALLYRYGPCRNPANWHWVTVGSVFATCVWLIASGGFSLYVANFANYGRIYGSLGAVIILLFWLYLSFYIVLIGAEINAELELQTAEDTTVGEPKPMGQRGAFVADHVAGGASGAKRPFNPHAGLPQ</sequence>
<comment type="subcellular location">
    <subcellularLocation>
        <location evidence="1">Cell membrane</location>
        <topology evidence="1">Multi-pass membrane protein</topology>
    </subcellularLocation>
</comment>
<comment type="caution">
    <text evidence="8">The sequence shown here is derived from an EMBL/GenBank/DDBJ whole genome shotgun (WGS) entry which is preliminary data.</text>
</comment>
<dbReference type="NCBIfam" id="TIGR00765">
    <property type="entry name" value="yihY_not_rbn"/>
    <property type="match status" value="1"/>
</dbReference>
<feature type="transmembrane region" description="Helical" evidence="7">
    <location>
        <begin position="55"/>
        <end position="81"/>
    </location>
</feature>
<dbReference type="AlphaFoldDB" id="A0A1E2S2H4"/>